<feature type="region of interest" description="Disordered" evidence="4">
    <location>
        <begin position="25"/>
        <end position="67"/>
    </location>
</feature>
<comment type="caution">
    <text evidence="6">The sequence shown here is derived from an EMBL/GenBank/DDBJ whole genome shotgun (WGS) entry which is preliminary data.</text>
</comment>
<dbReference type="Gene3D" id="3.40.50.1980">
    <property type="entry name" value="Nitrogenase molybdenum iron protein domain"/>
    <property type="match status" value="2"/>
</dbReference>
<dbReference type="InterPro" id="IPR051313">
    <property type="entry name" value="Bact_iron-sidero_bind"/>
</dbReference>
<dbReference type="SUPFAM" id="SSF53807">
    <property type="entry name" value="Helical backbone' metal receptor"/>
    <property type="match status" value="1"/>
</dbReference>
<keyword evidence="2" id="KW-0813">Transport</keyword>
<dbReference type="Pfam" id="PF01497">
    <property type="entry name" value="Peripla_BP_2"/>
    <property type="match status" value="1"/>
</dbReference>
<organism evidence="6 7">
    <name type="scientific">Halorubrum persicum</name>
    <dbReference type="NCBI Taxonomy" id="1383844"/>
    <lineage>
        <taxon>Archaea</taxon>
        <taxon>Methanobacteriati</taxon>
        <taxon>Methanobacteriota</taxon>
        <taxon>Stenosarchaea group</taxon>
        <taxon>Halobacteria</taxon>
        <taxon>Halobacteriales</taxon>
        <taxon>Haloferacaceae</taxon>
        <taxon>Halorubrum</taxon>
    </lineage>
</organism>
<feature type="compositionally biased region" description="Low complexity" evidence="4">
    <location>
        <begin position="37"/>
        <end position="48"/>
    </location>
</feature>
<keyword evidence="3" id="KW-0732">Signal</keyword>
<protein>
    <submittedName>
        <fullName evidence="6">Ferrichrome ABC transporter substrate-binding protein</fullName>
    </submittedName>
</protein>
<gene>
    <name evidence="6" type="ORF">DJ69_14690</name>
</gene>
<evidence type="ECO:0000313" key="6">
    <source>
        <dbReference type="EMBL" id="PHQ37893.1"/>
    </source>
</evidence>
<feature type="compositionally biased region" description="Polar residues" evidence="4">
    <location>
        <begin position="25"/>
        <end position="36"/>
    </location>
</feature>
<dbReference type="PANTHER" id="PTHR30532">
    <property type="entry name" value="IRON III DICITRATE-BINDING PERIPLASMIC PROTEIN"/>
    <property type="match status" value="1"/>
</dbReference>
<evidence type="ECO:0000256" key="2">
    <source>
        <dbReference type="ARBA" id="ARBA00022448"/>
    </source>
</evidence>
<sequence length="401" mass="44044">MARRRQLLASSASFIAAGLAGCAGNSTDGTNGTDQSTSTETDAGTTTETENHETTASDPTPYTLQMEPNDPYTFEEVPETYGVGTSPFIDMGMALGIQPTATTGLERAPLKFYDLLNLGFDESQITKIASDAESGYDKENFYAADADVWLISQNNIGRYVSWDDSDFENVESQTGPFLGTTLRFAPQSAVQDEPNPYTMYEAFEKVAKIFQRPQQFEAWQSLHDDLMSTIEEGLPAQDDRPTVAAIWRGVAPDSGRFRIAPLHRLGNNTKSYSRLGMQDAFEGQYPDGPVGYEELLRADPDYIGAVGGLTSLTHEEFVNTVIEPFENNENGQQLSAVQNGNVIRSGGQYMGPIVDMFSTEAVAKQVYPGEFGEWFGAVGDIPESEQLFDRQRLVDIVNEDL</sequence>
<dbReference type="InterPro" id="IPR002491">
    <property type="entry name" value="ABC_transptr_periplasmic_BD"/>
</dbReference>
<feature type="domain" description="Fe/B12 periplasmic-binding" evidence="5">
    <location>
        <begin position="187"/>
        <end position="345"/>
    </location>
</feature>
<dbReference type="PANTHER" id="PTHR30532:SF1">
    <property type="entry name" value="IRON(3+)-HYDROXAMATE-BINDING PROTEIN FHUD"/>
    <property type="match status" value="1"/>
</dbReference>
<evidence type="ECO:0000313" key="7">
    <source>
        <dbReference type="Proteomes" id="UP000222824"/>
    </source>
</evidence>
<reference evidence="6 7" key="1">
    <citation type="journal article" date="2014" name="Front. Microbiol.">
        <title>Population and genomic analysis of the genus Halorubrum.</title>
        <authorList>
            <person name="Fullmer M.S."/>
            <person name="Soucy S.M."/>
            <person name="Swithers K.S."/>
            <person name="Makkay A.M."/>
            <person name="Wheeler R."/>
            <person name="Ventosa A."/>
            <person name="Gogarten J.P."/>
            <person name="Papke R.T."/>
        </authorList>
    </citation>
    <scope>NUCLEOTIDE SEQUENCE [LARGE SCALE GENOMIC DNA]</scope>
    <source>
        <strain evidence="6 7">C49</strain>
    </source>
</reference>
<accession>A0A2G1WFY3</accession>
<name>A0A2G1WFY3_9EURY</name>
<dbReference type="EMBL" id="NHOA01000138">
    <property type="protein sequence ID" value="PHQ37893.1"/>
    <property type="molecule type" value="Genomic_DNA"/>
</dbReference>
<evidence type="ECO:0000256" key="3">
    <source>
        <dbReference type="ARBA" id="ARBA00022729"/>
    </source>
</evidence>
<evidence type="ECO:0000259" key="5">
    <source>
        <dbReference type="Pfam" id="PF01497"/>
    </source>
</evidence>
<dbReference type="RefSeq" id="WP_099256314.1">
    <property type="nucleotide sequence ID" value="NZ_NHOA01000138.1"/>
</dbReference>
<evidence type="ECO:0000256" key="4">
    <source>
        <dbReference type="SAM" id="MobiDB-lite"/>
    </source>
</evidence>
<dbReference type="Proteomes" id="UP000222824">
    <property type="component" value="Unassembled WGS sequence"/>
</dbReference>
<proteinExistence type="predicted"/>
<dbReference type="PROSITE" id="PS51257">
    <property type="entry name" value="PROKAR_LIPOPROTEIN"/>
    <property type="match status" value="1"/>
</dbReference>
<dbReference type="OrthoDB" id="304381at2157"/>
<dbReference type="AlphaFoldDB" id="A0A2G1WFY3"/>
<evidence type="ECO:0000256" key="1">
    <source>
        <dbReference type="ARBA" id="ARBA00004196"/>
    </source>
</evidence>
<comment type="subcellular location">
    <subcellularLocation>
        <location evidence="1">Cell envelope</location>
    </subcellularLocation>
</comment>
<keyword evidence="7" id="KW-1185">Reference proteome</keyword>